<keyword evidence="4 7" id="KW-0378">Hydrolase</keyword>
<dbReference type="InterPro" id="IPR001254">
    <property type="entry name" value="Trypsin_dom"/>
</dbReference>
<proteinExistence type="predicted"/>
<dbReference type="OrthoDB" id="6339452at2759"/>
<evidence type="ECO:0000313" key="10">
    <source>
        <dbReference type="Proteomes" id="UP000478052"/>
    </source>
</evidence>
<dbReference type="InterPro" id="IPR033116">
    <property type="entry name" value="TRYPSIN_SER"/>
</dbReference>
<organism evidence="9 10">
    <name type="scientific">Aphis craccivora</name>
    <name type="common">Cowpea aphid</name>
    <dbReference type="NCBI Taxonomy" id="307492"/>
    <lineage>
        <taxon>Eukaryota</taxon>
        <taxon>Metazoa</taxon>
        <taxon>Ecdysozoa</taxon>
        <taxon>Arthropoda</taxon>
        <taxon>Hexapoda</taxon>
        <taxon>Insecta</taxon>
        <taxon>Pterygota</taxon>
        <taxon>Neoptera</taxon>
        <taxon>Paraneoptera</taxon>
        <taxon>Hemiptera</taxon>
        <taxon>Sternorrhyncha</taxon>
        <taxon>Aphidomorpha</taxon>
        <taxon>Aphidoidea</taxon>
        <taxon>Aphididae</taxon>
        <taxon>Aphidini</taxon>
        <taxon>Aphis</taxon>
        <taxon>Aphis</taxon>
    </lineage>
</organism>
<reference evidence="9 10" key="1">
    <citation type="submission" date="2019-08" db="EMBL/GenBank/DDBJ databases">
        <title>Whole genome of Aphis craccivora.</title>
        <authorList>
            <person name="Voronova N.V."/>
            <person name="Shulinski R.S."/>
            <person name="Bandarenka Y.V."/>
            <person name="Zhorov D.G."/>
            <person name="Warner D."/>
        </authorList>
    </citation>
    <scope>NUCLEOTIDE SEQUENCE [LARGE SCALE GENOMIC DNA]</scope>
    <source>
        <strain evidence="9">180601</strain>
        <tissue evidence="9">Whole Body</tissue>
    </source>
</reference>
<dbReference type="Gene3D" id="2.40.10.10">
    <property type="entry name" value="Trypsin-like serine proteases"/>
    <property type="match status" value="3"/>
</dbReference>
<evidence type="ECO:0000256" key="2">
    <source>
        <dbReference type="ARBA" id="ARBA00022525"/>
    </source>
</evidence>
<dbReference type="GO" id="GO:0005576">
    <property type="term" value="C:extracellular region"/>
    <property type="evidence" value="ECO:0007669"/>
    <property type="project" value="UniProtKB-SubCell"/>
</dbReference>
<dbReference type="PROSITE" id="PS50240">
    <property type="entry name" value="TRYPSIN_DOM"/>
    <property type="match status" value="2"/>
</dbReference>
<dbReference type="InterPro" id="IPR001314">
    <property type="entry name" value="Peptidase_S1A"/>
</dbReference>
<dbReference type="Pfam" id="PF00089">
    <property type="entry name" value="Trypsin"/>
    <property type="match status" value="2"/>
</dbReference>
<evidence type="ECO:0000256" key="7">
    <source>
        <dbReference type="RuleBase" id="RU363034"/>
    </source>
</evidence>
<accession>A0A6G0Z2D9</accession>
<dbReference type="GO" id="GO:0016485">
    <property type="term" value="P:protein processing"/>
    <property type="evidence" value="ECO:0007669"/>
    <property type="project" value="UniProtKB-ARBA"/>
</dbReference>
<comment type="subcellular location">
    <subcellularLocation>
        <location evidence="1">Secreted</location>
    </subcellularLocation>
</comment>
<evidence type="ECO:0000256" key="6">
    <source>
        <dbReference type="ARBA" id="ARBA00023157"/>
    </source>
</evidence>
<protein>
    <submittedName>
        <fullName evidence="9">Serine protease snake</fullName>
    </submittedName>
</protein>
<evidence type="ECO:0000313" key="9">
    <source>
        <dbReference type="EMBL" id="KAF0764717.1"/>
    </source>
</evidence>
<feature type="domain" description="Peptidase S1" evidence="8">
    <location>
        <begin position="546"/>
        <end position="795"/>
    </location>
</feature>
<keyword evidence="10" id="KW-1185">Reference proteome</keyword>
<dbReference type="PRINTS" id="PR00722">
    <property type="entry name" value="CHYMOTRYPSIN"/>
</dbReference>
<keyword evidence="2" id="KW-0964">Secreted</keyword>
<dbReference type="EMBL" id="VUJU01001567">
    <property type="protein sequence ID" value="KAF0764717.1"/>
    <property type="molecule type" value="Genomic_DNA"/>
</dbReference>
<comment type="caution">
    <text evidence="9">The sequence shown here is derived from an EMBL/GenBank/DDBJ whole genome shotgun (WGS) entry which is preliminary data.</text>
</comment>
<feature type="domain" description="Peptidase S1" evidence="8">
    <location>
        <begin position="182"/>
        <end position="422"/>
    </location>
</feature>
<evidence type="ECO:0000256" key="1">
    <source>
        <dbReference type="ARBA" id="ARBA00004613"/>
    </source>
</evidence>
<dbReference type="InterPro" id="IPR043504">
    <property type="entry name" value="Peptidase_S1_PA_chymotrypsin"/>
</dbReference>
<dbReference type="PANTHER" id="PTHR24258">
    <property type="entry name" value="SERINE PROTEASE-RELATED"/>
    <property type="match status" value="1"/>
</dbReference>
<dbReference type="PANTHER" id="PTHR24258:SF136">
    <property type="entry name" value="GH06673P-RELATED"/>
    <property type="match status" value="1"/>
</dbReference>
<keyword evidence="5 7" id="KW-0720">Serine protease</keyword>
<gene>
    <name evidence="9" type="ORF">FWK35_00007284</name>
</gene>
<dbReference type="SUPFAM" id="SSF50494">
    <property type="entry name" value="Trypsin-like serine proteases"/>
    <property type="match status" value="2"/>
</dbReference>
<evidence type="ECO:0000259" key="8">
    <source>
        <dbReference type="PROSITE" id="PS50240"/>
    </source>
</evidence>
<dbReference type="InterPro" id="IPR009003">
    <property type="entry name" value="Peptidase_S1_PA"/>
</dbReference>
<dbReference type="Proteomes" id="UP000478052">
    <property type="component" value="Unassembled WGS sequence"/>
</dbReference>
<evidence type="ECO:0000256" key="4">
    <source>
        <dbReference type="ARBA" id="ARBA00022801"/>
    </source>
</evidence>
<dbReference type="InterPro" id="IPR018114">
    <property type="entry name" value="TRYPSIN_HIS"/>
</dbReference>
<keyword evidence="6" id="KW-1015">Disulfide bond</keyword>
<dbReference type="PROSITE" id="PS00135">
    <property type="entry name" value="TRYPSIN_SER"/>
    <property type="match status" value="2"/>
</dbReference>
<dbReference type="SMART" id="SM00020">
    <property type="entry name" value="Tryp_SPc"/>
    <property type="match status" value="2"/>
</dbReference>
<dbReference type="PROSITE" id="PS00134">
    <property type="entry name" value="TRYPSIN_HIS"/>
    <property type="match status" value="2"/>
</dbReference>
<dbReference type="AlphaFoldDB" id="A0A6G0Z2D9"/>
<sequence>MFRRLATQLCSFPGDIFLMKISKTTETLEFCILKKDFQITFIYSFENNNTSRNIDKSLYFLKWVPTRPNFLKVTSDKKNTSEVCRKGQRPEQDYVCMSANSCKAALQESIRTSNYLDICNFDGLLPIVCCPIMVNGLLIAENNKDNLITVDKKCNEYFKLTNRVQSETLSNIQSADDDPYSAVGGTPVNIKQFPHMALIGFGETTEDSEDWRCGGSLISERWILTAAHCQQTKSGSMARWARLGVVDRVVNEDMQHVIHPDYKPPSLYNDIALFRLEKDVEFSDAVRPICLNSDPSLTPLKQILTGWGRISTAGPLSDNLLKVDLDIFSTKHCNESYFSNYNPKLQFGILPDSMICAGSFDGEKDSCSGDSGGPLQLEHDNFTGMYTQYGITSFGKFCGDKNTPGVYTRVAKYISWIEKIVMGNKIIFKVMLFSKTLIVLCIINSSSQQVIKNLGLNEGDMCREDPDMIFRCTYARDCPTVKESIITRNYLDICGFVGLEPIVCCPAKAIKPLIEIPESKNKNSTPTKEKCSQYYKLVKYRFAPALFGGTAAKYKEFPHMALIGYGNTTEYEDDWRCGGSLISERWILTAAHCQQSSGNMARWARLGVIDRFVNKASIVQPKDYRIVHHEIHPDYKPPSLYNDIALFQLERDVEFSDAVRPICLNTDLSATPLKQIATGWGRTATAGPLSDNLLKVDLDIYPIKQCNESYFSNNNTKLQFGILHDSMICAGSFNGEKDSCSGDSGGPLQLDHINYFKMYTQYGITSFGKFCGDKDTPGIYTRVAKYISWIEEIAFSNAN</sequence>
<dbReference type="FunFam" id="2.40.10.10:FF:000047">
    <property type="entry name" value="Trypsin eta"/>
    <property type="match status" value="2"/>
</dbReference>
<name>A0A6G0Z2D9_APHCR</name>
<evidence type="ECO:0000256" key="5">
    <source>
        <dbReference type="ARBA" id="ARBA00022825"/>
    </source>
</evidence>
<dbReference type="CDD" id="cd00190">
    <property type="entry name" value="Tryp_SPc"/>
    <property type="match status" value="2"/>
</dbReference>
<dbReference type="GO" id="GO:0004252">
    <property type="term" value="F:serine-type endopeptidase activity"/>
    <property type="evidence" value="ECO:0007669"/>
    <property type="project" value="InterPro"/>
</dbReference>
<keyword evidence="3 7" id="KW-0645">Protease</keyword>
<evidence type="ECO:0000256" key="3">
    <source>
        <dbReference type="ARBA" id="ARBA00022670"/>
    </source>
</evidence>